<keyword evidence="4" id="KW-1185">Reference proteome</keyword>
<dbReference type="EMBL" id="JAHWGI010000307">
    <property type="protein sequence ID" value="KAK3913022.1"/>
    <property type="molecule type" value="Genomic_DNA"/>
</dbReference>
<feature type="compositionally biased region" description="Low complexity" evidence="1">
    <location>
        <begin position="157"/>
        <end position="168"/>
    </location>
</feature>
<evidence type="ECO:0000256" key="2">
    <source>
        <dbReference type="SAM" id="SignalP"/>
    </source>
</evidence>
<feature type="signal peptide" evidence="2">
    <location>
        <begin position="1"/>
        <end position="20"/>
    </location>
</feature>
<gene>
    <name evidence="3" type="ORF">KUF71_022476</name>
</gene>
<evidence type="ECO:0000313" key="3">
    <source>
        <dbReference type="EMBL" id="KAK3913022.1"/>
    </source>
</evidence>
<accession>A0AAE1H1F5</accession>
<feature type="compositionally biased region" description="Low complexity" evidence="1">
    <location>
        <begin position="71"/>
        <end position="88"/>
    </location>
</feature>
<comment type="caution">
    <text evidence="3">The sequence shown here is derived from an EMBL/GenBank/DDBJ whole genome shotgun (WGS) entry which is preliminary data.</text>
</comment>
<evidence type="ECO:0000256" key="1">
    <source>
        <dbReference type="SAM" id="MobiDB-lite"/>
    </source>
</evidence>
<organism evidence="3 4">
    <name type="scientific">Frankliniella fusca</name>
    <dbReference type="NCBI Taxonomy" id="407009"/>
    <lineage>
        <taxon>Eukaryota</taxon>
        <taxon>Metazoa</taxon>
        <taxon>Ecdysozoa</taxon>
        <taxon>Arthropoda</taxon>
        <taxon>Hexapoda</taxon>
        <taxon>Insecta</taxon>
        <taxon>Pterygota</taxon>
        <taxon>Neoptera</taxon>
        <taxon>Paraneoptera</taxon>
        <taxon>Thysanoptera</taxon>
        <taxon>Terebrantia</taxon>
        <taxon>Thripoidea</taxon>
        <taxon>Thripidae</taxon>
        <taxon>Frankliniella</taxon>
    </lineage>
</organism>
<proteinExistence type="predicted"/>
<protein>
    <submittedName>
        <fullName evidence="3">E3 ubiquitin-protein ligase RNF216</fullName>
    </submittedName>
</protein>
<feature type="compositionally biased region" description="Low complexity" evidence="1">
    <location>
        <begin position="117"/>
        <end position="141"/>
    </location>
</feature>
<feature type="region of interest" description="Disordered" evidence="1">
    <location>
        <begin position="71"/>
        <end position="212"/>
    </location>
</feature>
<keyword evidence="2" id="KW-0732">Signal</keyword>
<name>A0AAE1H1F5_9NEOP</name>
<feature type="compositionally biased region" description="Low complexity" evidence="1">
    <location>
        <begin position="178"/>
        <end position="191"/>
    </location>
</feature>
<feature type="chain" id="PRO_5042166078" evidence="2">
    <location>
        <begin position="21"/>
        <end position="212"/>
    </location>
</feature>
<reference evidence="3" key="2">
    <citation type="journal article" date="2023" name="BMC Genomics">
        <title>Pest status, molecular evolution, and epigenetic factors derived from the genome assembly of Frankliniella fusca, a thysanopteran phytovirus vector.</title>
        <authorList>
            <person name="Catto M.A."/>
            <person name="Labadie P.E."/>
            <person name="Jacobson A.L."/>
            <person name="Kennedy G.G."/>
            <person name="Srinivasan R."/>
            <person name="Hunt B.G."/>
        </authorList>
    </citation>
    <scope>NUCLEOTIDE SEQUENCE</scope>
    <source>
        <strain evidence="3">PL_HMW_Pooled</strain>
    </source>
</reference>
<dbReference type="AlphaFoldDB" id="A0AAE1H1F5"/>
<reference evidence="3" key="1">
    <citation type="submission" date="2021-07" db="EMBL/GenBank/DDBJ databases">
        <authorList>
            <person name="Catto M.A."/>
            <person name="Jacobson A."/>
            <person name="Kennedy G."/>
            <person name="Labadie P."/>
            <person name="Hunt B.G."/>
            <person name="Srinivasan R."/>
        </authorList>
    </citation>
    <scope>NUCLEOTIDE SEQUENCE</scope>
    <source>
        <strain evidence="3">PL_HMW_Pooled</strain>
        <tissue evidence="3">Head</tissue>
    </source>
</reference>
<dbReference type="Proteomes" id="UP001219518">
    <property type="component" value="Unassembled WGS sequence"/>
</dbReference>
<evidence type="ECO:0000313" key="4">
    <source>
        <dbReference type="Proteomes" id="UP001219518"/>
    </source>
</evidence>
<sequence length="212" mass="22205">MCLPPLLQVALSALSAAVVAQDGLYQQGGLQFLPAQQDAGGLPLLQFGQDNNPFLLGDPSAAAGGFQLQDPGQLQQQQQQQQQQLDPQRTGPLTFGPEHARPATTTPNPFRQGPLSQAALQQQHALAQLQQQQQAFATQPAPSVRYASLPPQPPQPQQQQQPQQLPPSGFGGFGGFGTFFPSAPGAAFGPLPLAPAPAAPGQDGASSYTFNQ</sequence>